<dbReference type="AlphaFoldDB" id="A0A516IQD5"/>
<dbReference type="KEGG" id="sxa:FMM02_03645"/>
<evidence type="ECO:0000256" key="1">
    <source>
        <dbReference type="SAM" id="MobiDB-lite"/>
    </source>
</evidence>
<evidence type="ECO:0000313" key="3">
    <source>
        <dbReference type="EMBL" id="QDP19135.1"/>
    </source>
</evidence>
<dbReference type="Proteomes" id="UP000321857">
    <property type="component" value="Chromosome"/>
</dbReference>
<evidence type="ECO:0000313" key="4">
    <source>
        <dbReference type="Proteomes" id="UP000321857"/>
    </source>
</evidence>
<dbReference type="CDD" id="cd07563">
    <property type="entry name" value="Peptidase_S41_IRBP"/>
    <property type="match status" value="1"/>
</dbReference>
<dbReference type="Pfam" id="PF03572">
    <property type="entry name" value="Peptidase_S41"/>
    <property type="match status" value="1"/>
</dbReference>
<dbReference type="Pfam" id="PF11918">
    <property type="entry name" value="Peptidase_S41_N"/>
    <property type="match status" value="1"/>
</dbReference>
<organism evidence="3 4">
    <name type="scientific">Sphingomonas xanthus</name>
    <dbReference type="NCBI Taxonomy" id="2594473"/>
    <lineage>
        <taxon>Bacteria</taxon>
        <taxon>Pseudomonadati</taxon>
        <taxon>Pseudomonadota</taxon>
        <taxon>Alphaproteobacteria</taxon>
        <taxon>Sphingomonadales</taxon>
        <taxon>Sphingomonadaceae</taxon>
        <taxon>Sphingomonas</taxon>
    </lineage>
</organism>
<proteinExistence type="predicted"/>
<evidence type="ECO:0000259" key="2">
    <source>
        <dbReference type="SMART" id="SM00245"/>
    </source>
</evidence>
<sequence>MRRKCSRRPRASFHPARAAVRPIVRHRRRFVENLGACACRPINGAPRIMPRRFFLMSRQSFLLTLLLAVAVPAAAQVGAPAAPTALPAQLSAADIRSVVDNLSAAAEQRYVDPAAGKRMAGALRSKAAAGAYDRLTDPVELAVRLSADLYAAVPDVHLRVAYEPNRSAETLRQGTTGRQVGGAQPFARIDPRSANAIARSNFGFETVQRLDGNIGYLKLNQFVIPDMSEPTARAALAFLSSSDAIIIDLRGNIGGSPELVRYILSHFTAPAPVALMTRYIRDDDRTETMMTLGEVPGKRRHGTPLHVLIDRNSASSAEMFAYLVQQKRLGTVYGEISRGAGQGGNMIPVGHGLSAFIPFTRIVDGPGWEGTGIRPDVAASSADALGAAHRAALRQLVAATSNAEIRREREWALEMAEAAAQPPIGSADLARFEGQFASRAFKARQGTLYVIGASGREDALVRISDTVFRSTGGRYSFDFAGQQLAAKVVFESIGGTRSETVRQNERATAPAAPSSGSIRI</sequence>
<dbReference type="InterPro" id="IPR005151">
    <property type="entry name" value="Tail-specific_protease"/>
</dbReference>
<feature type="region of interest" description="Disordered" evidence="1">
    <location>
        <begin position="500"/>
        <end position="520"/>
    </location>
</feature>
<dbReference type="EMBL" id="CP041659">
    <property type="protein sequence ID" value="QDP19135.1"/>
    <property type="molecule type" value="Genomic_DNA"/>
</dbReference>
<dbReference type="Gene3D" id="3.90.226.10">
    <property type="entry name" value="2-enoyl-CoA Hydratase, Chain A, domain 1"/>
    <property type="match status" value="1"/>
</dbReference>
<gene>
    <name evidence="3" type="ORF">FMM02_03645</name>
</gene>
<dbReference type="PANTHER" id="PTHR11261:SF3">
    <property type="entry name" value="RETINOL-BINDING PROTEIN 3"/>
    <property type="match status" value="1"/>
</dbReference>
<dbReference type="InterPro" id="IPR029045">
    <property type="entry name" value="ClpP/crotonase-like_dom_sf"/>
</dbReference>
<dbReference type="GO" id="GO:0008236">
    <property type="term" value="F:serine-type peptidase activity"/>
    <property type="evidence" value="ECO:0007669"/>
    <property type="project" value="InterPro"/>
</dbReference>
<dbReference type="SMART" id="SM00245">
    <property type="entry name" value="TSPc"/>
    <property type="match status" value="1"/>
</dbReference>
<name>A0A516IQD5_9SPHN</name>
<dbReference type="GO" id="GO:0006508">
    <property type="term" value="P:proteolysis"/>
    <property type="evidence" value="ECO:0007669"/>
    <property type="project" value="InterPro"/>
</dbReference>
<feature type="domain" description="Tail specific protease" evidence="2">
    <location>
        <begin position="190"/>
        <end position="380"/>
    </location>
</feature>
<dbReference type="SUPFAM" id="SSF52096">
    <property type="entry name" value="ClpP/crotonase"/>
    <property type="match status" value="1"/>
</dbReference>
<dbReference type="Gene3D" id="3.30.750.44">
    <property type="match status" value="1"/>
</dbReference>
<accession>A0A516IQD5</accession>
<dbReference type="PANTHER" id="PTHR11261">
    <property type="entry name" value="INTERPHOTORECEPTOR RETINOID-BINDING PROTEIN"/>
    <property type="match status" value="1"/>
</dbReference>
<reference evidence="3 4" key="1">
    <citation type="submission" date="2019-07" db="EMBL/GenBank/DDBJ databases">
        <title>Sphingomonas AE3 Genome sequencing and assembly.</title>
        <authorList>
            <person name="Kim H."/>
        </authorList>
    </citation>
    <scope>NUCLEOTIDE SEQUENCE [LARGE SCALE GENOMIC DNA]</scope>
    <source>
        <strain evidence="3 4">AE3</strain>
    </source>
</reference>
<dbReference type="OrthoDB" id="9758793at2"/>
<protein>
    <submittedName>
        <fullName evidence="3">S41 family peptidase</fullName>
    </submittedName>
</protein>
<keyword evidence="4" id="KW-1185">Reference proteome</keyword>